<dbReference type="EMBL" id="JABWAD010000056">
    <property type="protein sequence ID" value="KAF6066473.1"/>
    <property type="molecule type" value="Genomic_DNA"/>
</dbReference>
<evidence type="ECO:0000256" key="1">
    <source>
        <dbReference type="ARBA" id="ARBA00004141"/>
    </source>
</evidence>
<dbReference type="AlphaFoldDB" id="A0A8H6BTQ6"/>
<evidence type="ECO:0000256" key="17">
    <source>
        <dbReference type="ARBA" id="ARBA00048098"/>
    </source>
</evidence>
<evidence type="ECO:0000256" key="5">
    <source>
        <dbReference type="ARBA" id="ARBA00022448"/>
    </source>
</evidence>
<comment type="catalytic activity">
    <reaction evidence="17">
        <text>GTP + H2O = GDP + phosphate + H(+)</text>
        <dbReference type="Rhea" id="RHEA:19669"/>
        <dbReference type="ChEBI" id="CHEBI:15377"/>
        <dbReference type="ChEBI" id="CHEBI:15378"/>
        <dbReference type="ChEBI" id="CHEBI:37565"/>
        <dbReference type="ChEBI" id="CHEBI:43474"/>
        <dbReference type="ChEBI" id="CHEBI:58189"/>
        <dbReference type="EC" id="3.6.5.2"/>
    </reaction>
</comment>
<dbReference type="EC" id="3.6.5.2" evidence="4"/>
<evidence type="ECO:0000256" key="3">
    <source>
        <dbReference type="ARBA" id="ARBA00008344"/>
    </source>
</evidence>
<dbReference type="PROSITE" id="PS51421">
    <property type="entry name" value="RAS"/>
    <property type="match status" value="1"/>
</dbReference>
<keyword evidence="6" id="KW-1003">Cell membrane</keyword>
<evidence type="ECO:0000256" key="9">
    <source>
        <dbReference type="ARBA" id="ARBA00022741"/>
    </source>
</evidence>
<dbReference type="SUPFAM" id="SSF52540">
    <property type="entry name" value="P-loop containing nucleoside triphosphate hydrolases"/>
    <property type="match status" value="2"/>
</dbReference>
<feature type="region of interest" description="Disordered" evidence="19">
    <location>
        <begin position="280"/>
        <end position="309"/>
    </location>
</feature>
<proteinExistence type="inferred from homology"/>
<evidence type="ECO:0000256" key="14">
    <source>
        <dbReference type="ARBA" id="ARBA00023136"/>
    </source>
</evidence>
<evidence type="ECO:0000256" key="4">
    <source>
        <dbReference type="ARBA" id="ARBA00011984"/>
    </source>
</evidence>
<keyword evidence="5" id="KW-0813">Transport</keyword>
<dbReference type="GO" id="GO:0015421">
    <property type="term" value="F:ABC-type oligopeptide transporter activity"/>
    <property type="evidence" value="ECO:0007669"/>
    <property type="project" value="TreeGrafter"/>
</dbReference>
<dbReference type="Pfam" id="PF00664">
    <property type="entry name" value="ABC_membrane"/>
    <property type="match status" value="1"/>
</dbReference>
<keyword evidence="11" id="KW-0067">ATP-binding</keyword>
<dbReference type="PROSITE" id="PS00211">
    <property type="entry name" value="ABC_TRANSPORTER_1"/>
    <property type="match status" value="1"/>
</dbReference>
<evidence type="ECO:0000259" key="22">
    <source>
        <dbReference type="PROSITE" id="PS50929"/>
    </source>
</evidence>
<keyword evidence="14 20" id="KW-0472">Membrane</keyword>
<dbReference type="Pfam" id="PF00071">
    <property type="entry name" value="Ras"/>
    <property type="match status" value="1"/>
</dbReference>
<dbReference type="PROSITE" id="PS51419">
    <property type="entry name" value="RAB"/>
    <property type="match status" value="1"/>
</dbReference>
<feature type="transmembrane region" description="Helical" evidence="20">
    <location>
        <begin position="580"/>
        <end position="605"/>
    </location>
</feature>
<evidence type="ECO:0000313" key="24">
    <source>
        <dbReference type="Proteomes" id="UP000536275"/>
    </source>
</evidence>
<evidence type="ECO:0000256" key="6">
    <source>
        <dbReference type="ARBA" id="ARBA00022475"/>
    </source>
</evidence>
<evidence type="ECO:0000256" key="12">
    <source>
        <dbReference type="ARBA" id="ARBA00022989"/>
    </source>
</evidence>
<dbReference type="GO" id="GO:0005886">
    <property type="term" value="C:plasma membrane"/>
    <property type="evidence" value="ECO:0007669"/>
    <property type="project" value="UniProtKB-SubCell"/>
</dbReference>
<feature type="transmembrane region" description="Helical" evidence="20">
    <location>
        <begin position="329"/>
        <end position="351"/>
    </location>
</feature>
<dbReference type="SMART" id="SM00175">
    <property type="entry name" value="RAB"/>
    <property type="match status" value="1"/>
</dbReference>
<keyword evidence="15" id="KW-0449">Lipoprotein</keyword>
<comment type="caution">
    <text evidence="23">The sequence shown here is derived from an EMBL/GenBank/DDBJ whole genome shotgun (WGS) entry which is preliminary data.</text>
</comment>
<dbReference type="Gene3D" id="1.20.1560.10">
    <property type="entry name" value="ABC transporter type 1, transmembrane domain"/>
    <property type="match status" value="1"/>
</dbReference>
<dbReference type="GO" id="GO:0003925">
    <property type="term" value="F:G protein activity"/>
    <property type="evidence" value="ECO:0007669"/>
    <property type="project" value="UniProtKB-EC"/>
</dbReference>
<evidence type="ECO:0000256" key="15">
    <source>
        <dbReference type="ARBA" id="ARBA00023288"/>
    </source>
</evidence>
<evidence type="ECO:0000256" key="10">
    <source>
        <dbReference type="ARBA" id="ARBA00022801"/>
    </source>
</evidence>
<feature type="compositionally biased region" description="Low complexity" evidence="19">
    <location>
        <begin position="184"/>
        <end position="214"/>
    </location>
</feature>
<dbReference type="CDD" id="cd18573">
    <property type="entry name" value="ABC_6TM_ABCB10_like"/>
    <property type="match status" value="1"/>
</dbReference>
<keyword evidence="7" id="KW-0488">Methylation</keyword>
<keyword evidence="9" id="KW-0547">Nucleotide-binding</keyword>
<keyword evidence="8 20" id="KW-0812">Transmembrane</keyword>
<dbReference type="InterPro" id="IPR003439">
    <property type="entry name" value="ABC_transporter-like_ATP-bd"/>
</dbReference>
<comment type="subcellular location">
    <subcellularLocation>
        <location evidence="2">Cell membrane</location>
        <topology evidence="2">Lipid-anchor</topology>
        <orientation evidence="2">Cytoplasmic side</orientation>
    </subcellularLocation>
    <subcellularLocation>
        <location evidence="1">Membrane</location>
        <topology evidence="1">Multi-pass membrane protein</topology>
    </subcellularLocation>
</comment>
<keyword evidence="12 20" id="KW-1133">Transmembrane helix</keyword>
<dbReference type="InterPro" id="IPR001806">
    <property type="entry name" value="Small_GTPase"/>
</dbReference>
<evidence type="ECO:0000256" key="2">
    <source>
        <dbReference type="ARBA" id="ARBA00004342"/>
    </source>
</evidence>
<dbReference type="SUPFAM" id="SSF90123">
    <property type="entry name" value="ABC transporter transmembrane region"/>
    <property type="match status" value="1"/>
</dbReference>
<dbReference type="GO" id="GO:0005525">
    <property type="term" value="F:GTP binding"/>
    <property type="evidence" value="ECO:0007669"/>
    <property type="project" value="UniProtKB-KW"/>
</dbReference>
<feature type="compositionally biased region" description="Basic and acidic residues" evidence="19">
    <location>
        <begin position="359"/>
        <end position="378"/>
    </location>
</feature>
<dbReference type="SMART" id="SM00173">
    <property type="entry name" value="RAS"/>
    <property type="match status" value="1"/>
</dbReference>
<dbReference type="PANTHER" id="PTHR43394:SF1">
    <property type="entry name" value="ATP-BINDING CASSETTE SUB-FAMILY B MEMBER 10, MITOCHONDRIAL"/>
    <property type="match status" value="1"/>
</dbReference>
<keyword evidence="16" id="KW-0636">Prenylation</keyword>
<reference evidence="23 24" key="1">
    <citation type="submission" date="2020-03" db="EMBL/GenBank/DDBJ databases">
        <title>FDA dAtabase for Regulatory Grade micrObial Sequences (FDA-ARGOS): Supporting development and validation of Infectious Disease Dx tests.</title>
        <authorList>
            <person name="Campos J."/>
            <person name="Goldberg B."/>
            <person name="Tallon L."/>
            <person name="Sadzewicz L."/>
            <person name="Vavikolanu K."/>
            <person name="Mehta A."/>
            <person name="Aluvathingal J."/>
            <person name="Nadendla S."/>
            <person name="Nandy P."/>
            <person name="Geyer C."/>
            <person name="Yan Y."/>
            <person name="Sichtig H."/>
        </authorList>
    </citation>
    <scope>NUCLEOTIDE SEQUENCE [LARGE SCALE GENOMIC DNA]</scope>
    <source>
        <strain evidence="23 24">FDAARGOS_656</strain>
    </source>
</reference>
<dbReference type="InterPro" id="IPR041841">
    <property type="entry name" value="Rsr1"/>
</dbReference>
<dbReference type="InterPro" id="IPR017871">
    <property type="entry name" value="ABC_transporter-like_CS"/>
</dbReference>
<dbReference type="InterPro" id="IPR039421">
    <property type="entry name" value="Type_1_exporter"/>
</dbReference>
<dbReference type="FunFam" id="3.40.50.300:FF:001371">
    <property type="entry name" value="ABC transporter ATP-binding protein"/>
    <property type="match status" value="1"/>
</dbReference>
<dbReference type="InterPro" id="IPR036640">
    <property type="entry name" value="ABC1_TM_sf"/>
</dbReference>
<feature type="transmembrane region" description="Helical" evidence="20">
    <location>
        <begin position="391"/>
        <end position="413"/>
    </location>
</feature>
<dbReference type="PANTHER" id="PTHR43394">
    <property type="entry name" value="ATP-DEPENDENT PERMEASE MDL1, MITOCHONDRIAL"/>
    <property type="match status" value="1"/>
</dbReference>
<dbReference type="GO" id="GO:0005743">
    <property type="term" value="C:mitochondrial inner membrane"/>
    <property type="evidence" value="ECO:0007669"/>
    <property type="project" value="TreeGrafter"/>
</dbReference>
<dbReference type="InterPro" id="IPR005225">
    <property type="entry name" value="Small_GTP-bd"/>
</dbReference>
<name>A0A8H6BTQ6_CANAX</name>
<feature type="domain" description="ABC transporter" evidence="21">
    <location>
        <begin position="673"/>
        <end position="913"/>
    </location>
</feature>
<evidence type="ECO:0000256" key="19">
    <source>
        <dbReference type="SAM" id="MobiDB-lite"/>
    </source>
</evidence>
<feature type="region of interest" description="Disordered" evidence="19">
    <location>
        <begin position="359"/>
        <end position="380"/>
    </location>
</feature>
<dbReference type="Pfam" id="PF00005">
    <property type="entry name" value="ABC_tran"/>
    <property type="match status" value="1"/>
</dbReference>
<feature type="compositionally biased region" description="Polar residues" evidence="19">
    <location>
        <begin position="280"/>
        <end position="303"/>
    </location>
</feature>
<gene>
    <name evidence="23" type="primary">RSR1</name>
    <name evidence="23" type="ORF">FOB64_004604</name>
</gene>
<dbReference type="PROSITE" id="PS51420">
    <property type="entry name" value="RHO"/>
    <property type="match status" value="1"/>
</dbReference>
<dbReference type="NCBIfam" id="TIGR00231">
    <property type="entry name" value="small_GTP"/>
    <property type="match status" value="1"/>
</dbReference>
<evidence type="ECO:0000256" key="16">
    <source>
        <dbReference type="ARBA" id="ARBA00023289"/>
    </source>
</evidence>
<evidence type="ECO:0000256" key="13">
    <source>
        <dbReference type="ARBA" id="ARBA00023134"/>
    </source>
</evidence>
<keyword evidence="13" id="KW-0342">GTP-binding</keyword>
<dbReference type="GO" id="GO:0005524">
    <property type="term" value="F:ATP binding"/>
    <property type="evidence" value="ECO:0007669"/>
    <property type="project" value="UniProtKB-KW"/>
</dbReference>
<dbReference type="FunFam" id="3.40.50.300:FF:000631">
    <property type="entry name" value="Ras small monomeric GTPase"/>
    <property type="match status" value="1"/>
</dbReference>
<dbReference type="PRINTS" id="PR00449">
    <property type="entry name" value="RASTRNSFRMNG"/>
</dbReference>
<evidence type="ECO:0000256" key="20">
    <source>
        <dbReference type="SAM" id="Phobius"/>
    </source>
</evidence>
<dbReference type="PROSITE" id="PS50929">
    <property type="entry name" value="ABC_TM1F"/>
    <property type="match status" value="1"/>
</dbReference>
<dbReference type="InterPro" id="IPR027417">
    <property type="entry name" value="P-loop_NTPase"/>
</dbReference>
<evidence type="ECO:0000256" key="8">
    <source>
        <dbReference type="ARBA" id="ARBA00022692"/>
    </source>
</evidence>
<dbReference type="SMART" id="SM00382">
    <property type="entry name" value="AAA"/>
    <property type="match status" value="1"/>
</dbReference>
<feature type="region of interest" description="Disordered" evidence="19">
    <location>
        <begin position="182"/>
        <end position="223"/>
    </location>
</feature>
<evidence type="ECO:0000256" key="18">
    <source>
        <dbReference type="ARBA" id="ARBA00072720"/>
    </source>
</evidence>
<dbReference type="Proteomes" id="UP000536275">
    <property type="component" value="Unassembled WGS sequence"/>
</dbReference>
<evidence type="ECO:0000259" key="21">
    <source>
        <dbReference type="PROSITE" id="PS50893"/>
    </source>
</evidence>
<dbReference type="CDD" id="cd04177">
    <property type="entry name" value="RSR1"/>
    <property type="match status" value="1"/>
</dbReference>
<evidence type="ECO:0000256" key="7">
    <source>
        <dbReference type="ARBA" id="ARBA00022481"/>
    </source>
</evidence>
<dbReference type="GO" id="GO:0016887">
    <property type="term" value="F:ATP hydrolysis activity"/>
    <property type="evidence" value="ECO:0007669"/>
    <property type="project" value="InterPro"/>
</dbReference>
<dbReference type="InterPro" id="IPR011527">
    <property type="entry name" value="ABC1_TM_dom"/>
</dbReference>
<keyword evidence="10" id="KW-0378">Hydrolase</keyword>
<comment type="similarity">
    <text evidence="3">Belongs to the small GTPase superfamily. Ras family.</text>
</comment>
<accession>A0A8H6BTQ6</accession>
<dbReference type="SMART" id="SM00174">
    <property type="entry name" value="RHO"/>
    <property type="match status" value="1"/>
</dbReference>
<protein>
    <recommendedName>
        <fullName evidence="18">Ras-related protein RSR1</fullName>
        <ecNumber evidence="4">3.6.5.2</ecNumber>
    </recommendedName>
</protein>
<dbReference type="GO" id="GO:2000114">
    <property type="term" value="P:regulation of establishment of cell polarity"/>
    <property type="evidence" value="ECO:0007669"/>
    <property type="project" value="UniProtKB-ARBA"/>
</dbReference>
<dbReference type="Gene3D" id="3.40.50.300">
    <property type="entry name" value="P-loop containing nucleotide triphosphate hydrolases"/>
    <property type="match status" value="2"/>
</dbReference>
<feature type="transmembrane region" description="Helical" evidence="20">
    <location>
        <begin position="617"/>
        <end position="635"/>
    </location>
</feature>
<sequence>MRDYKVVVLGAGGVGKSSITVQFVQGVYVESYDPTIEDSYRKQIEVDGRACDLEILDTAGVAQFTAMRELYIKSGKGFLLVYSVTDENSLKELLALREQVLRIKDSDNVPMVLVGNKCDLEDDRVLSIEDGVKVSQDWGLVPFYETSAMYKTNVDEAFIDVVRQIMRKEAAISAEKKQQKELQKQQQQQQQEQDAEGQQQQQKSGKSKSSATQKDATADGQTDVNARLKQSINDHPKSSSGSKCCTIISCKSMGKVPFTKSITRANTRYFKPTSILQQIRFNSKSSTTPNTEANSNGSTNSQSDTKKPRPKLTSEIFKLLRLAKPESKLIFFALICLVTTSATTMTLPLMIGKIIDTTKKDDDDDKGKDNDDKDDTQPSDKLIFGLPQPQFYSALGVLFIVSASTNFGRIYLLRSVGERLVARLRSRLFSKILAQDAYFFDLGPSKTGMKTGDLISRIASDTQIISKSLSMNISDGIRAIISGCVGLSMMCYVSWKLSLCMSLIFPPLITMSWFYGRKIKALSKLIQENIGDMTKVTEEKLNGVKVIQTFSQQQSVVHSYNQEIKNIFNSSMREAKLAGFFYSTNGFIGNVTMIGLLIMGTKLIGAGELTVGDLSSFMMYAVYTGTSVFGLGNFYTELMKGIGAAERVFELVEYQPRISNHLGKKVDELNGDIEFKGIDFTYPSRPESGIFKDLNLHIKQGENVCLVGPSGSGKSTVSQLLLRFYDPEKGTIQIGDDVITDLNLNHYRSKLGYVQQEPLLFSGTIKENILFGKEDATDEEINNALNLSYASNFVRHLPDGLDTKIGASNSTQLSGGQKQRVSLARTLIRDPKILILDEATSALDSVSEEIVMSNLIQLNKNRGVTLISIAHRLSTIKNSDRIIVFNQDGQIVEDGKFNELHNDPNTTKNELLEWWSLQTMEI</sequence>
<evidence type="ECO:0000313" key="23">
    <source>
        <dbReference type="EMBL" id="KAF6066473.1"/>
    </source>
</evidence>
<dbReference type="GO" id="GO:0090374">
    <property type="term" value="P:oligopeptide export from mitochondrion"/>
    <property type="evidence" value="ECO:0007669"/>
    <property type="project" value="TreeGrafter"/>
</dbReference>
<feature type="domain" description="ABC transmembrane type-1" evidence="22">
    <location>
        <begin position="331"/>
        <end position="640"/>
    </location>
</feature>
<organism evidence="23 24">
    <name type="scientific">Candida albicans</name>
    <name type="common">Yeast</name>
    <dbReference type="NCBI Taxonomy" id="5476"/>
    <lineage>
        <taxon>Eukaryota</taxon>
        <taxon>Fungi</taxon>
        <taxon>Dikarya</taxon>
        <taxon>Ascomycota</taxon>
        <taxon>Saccharomycotina</taxon>
        <taxon>Pichiomycetes</taxon>
        <taxon>Debaryomycetaceae</taxon>
        <taxon>Candida/Lodderomyces clade</taxon>
        <taxon>Candida</taxon>
    </lineage>
</organism>
<dbReference type="InterPro" id="IPR003593">
    <property type="entry name" value="AAA+_ATPase"/>
</dbReference>
<dbReference type="PROSITE" id="PS50893">
    <property type="entry name" value="ABC_TRANSPORTER_2"/>
    <property type="match status" value="1"/>
</dbReference>
<evidence type="ECO:0000256" key="11">
    <source>
        <dbReference type="ARBA" id="ARBA00022840"/>
    </source>
</evidence>